<dbReference type="AlphaFoldDB" id="A0AAJ0FFR0"/>
<dbReference type="PROSITE" id="PS00463">
    <property type="entry name" value="ZN2_CY6_FUNGAL_1"/>
    <property type="match status" value="1"/>
</dbReference>
<feature type="compositionally biased region" description="Low complexity" evidence="7">
    <location>
        <begin position="167"/>
        <end position="180"/>
    </location>
</feature>
<dbReference type="GeneID" id="85313966"/>
<keyword evidence="3" id="KW-0805">Transcription regulation</keyword>
<feature type="compositionally biased region" description="Low complexity" evidence="7">
    <location>
        <begin position="597"/>
        <end position="626"/>
    </location>
</feature>
<evidence type="ECO:0000256" key="2">
    <source>
        <dbReference type="ARBA" id="ARBA00022833"/>
    </source>
</evidence>
<dbReference type="CDD" id="cd12148">
    <property type="entry name" value="fungal_TF_MHR"/>
    <property type="match status" value="1"/>
</dbReference>
<protein>
    <submittedName>
        <fullName evidence="9">Fungal-specific transcription factor domain-containing protein</fullName>
    </submittedName>
</protein>
<feature type="compositionally biased region" description="Polar residues" evidence="7">
    <location>
        <begin position="132"/>
        <end position="148"/>
    </location>
</feature>
<dbReference type="GO" id="GO:0000981">
    <property type="term" value="F:DNA-binding transcription factor activity, RNA polymerase II-specific"/>
    <property type="evidence" value="ECO:0007669"/>
    <property type="project" value="InterPro"/>
</dbReference>
<proteinExistence type="predicted"/>
<dbReference type="Proteomes" id="UP001244011">
    <property type="component" value="Unassembled WGS sequence"/>
</dbReference>
<dbReference type="SUPFAM" id="SSF57701">
    <property type="entry name" value="Zn2/Cys6 DNA-binding domain"/>
    <property type="match status" value="1"/>
</dbReference>
<evidence type="ECO:0000256" key="1">
    <source>
        <dbReference type="ARBA" id="ARBA00022723"/>
    </source>
</evidence>
<gene>
    <name evidence="9" type="ORF">QBC33DRAFT_574786</name>
</gene>
<evidence type="ECO:0000256" key="4">
    <source>
        <dbReference type="ARBA" id="ARBA00023125"/>
    </source>
</evidence>
<keyword evidence="10" id="KW-1185">Reference proteome</keyword>
<evidence type="ECO:0000313" key="9">
    <source>
        <dbReference type="EMBL" id="KAK1761638.1"/>
    </source>
</evidence>
<dbReference type="InterPro" id="IPR001138">
    <property type="entry name" value="Zn2Cys6_DnaBD"/>
</dbReference>
<evidence type="ECO:0000256" key="6">
    <source>
        <dbReference type="ARBA" id="ARBA00023242"/>
    </source>
</evidence>
<dbReference type="InterPro" id="IPR007219">
    <property type="entry name" value="XnlR_reg_dom"/>
</dbReference>
<sequence length="717" mass="79028">MAGEPPDSAIPAQRRRALLVCFRCHGKKIKCDLVKAATQSCSNCAQARVPCRVRPSKRGLGKRQSQFDQQTVPRFLPAESATAGTAVSSEAASITVGTDQAHGPQRSPSSPHDLADPLILAPPPPPPPPPQTSFGITTGFEPSQSRAVVSSERRLAGVDYHPPIPSPDSSHARSTPSSRSLGSQQLSVQTSCFGDTGYMTIFSRDNIVDQDKVQQGQLLSGVETISPALQEGFIESYLEYCYVWCPVLDRDFFHGHGGADESPLLQHTLALCGTRINPPLIQYRDSMVYYNRAKELFYNNYEGNALVRLASIMLFFWWSTGAPNQLNMDNAWWWTGIAIRVAQECGLNREPQPRQLAQPWETVGLRRRIWWTLFARDRILSVSQGRPTIIDLDYCDVRMVTPEDFPDPSDPKVHIFINWVELLGISGRISKQLNKKIEDCTNTASFSRELTSWVQSLPTSLSLSIRTGRTTSFDRDVHRLHVTYLTNVTLLHLSKSSQLLLPKASKAAIVAASCVARLFEDFLTRGNVRFLSGEAGWEIAVALLALLHARRIEDLRAHADADIRTLRTALRQMALMWPSSRMFAAAIDKLSAVDDQPAAAPAPSASAGRHTQQQNDNSNTNANDNAVETGSDGARHGVEDAEMLGVIDDDDGDDDENADWMDAFPFVTEQTSPLIGAVLARNLAVPLPELDWPLDISGNLQEFLALPSDYSFGMLSL</sequence>
<keyword evidence="5" id="KW-0804">Transcription</keyword>
<dbReference type="SMART" id="SM00066">
    <property type="entry name" value="GAL4"/>
    <property type="match status" value="1"/>
</dbReference>
<evidence type="ECO:0000256" key="3">
    <source>
        <dbReference type="ARBA" id="ARBA00023015"/>
    </source>
</evidence>
<comment type="caution">
    <text evidence="9">The sequence shown here is derived from an EMBL/GenBank/DDBJ whole genome shotgun (WGS) entry which is preliminary data.</text>
</comment>
<dbReference type="SMART" id="SM00906">
    <property type="entry name" value="Fungal_trans"/>
    <property type="match status" value="1"/>
</dbReference>
<evidence type="ECO:0000313" key="10">
    <source>
        <dbReference type="Proteomes" id="UP001244011"/>
    </source>
</evidence>
<evidence type="ECO:0000256" key="7">
    <source>
        <dbReference type="SAM" id="MobiDB-lite"/>
    </source>
</evidence>
<keyword evidence="6" id="KW-0539">Nucleus</keyword>
<dbReference type="InterPro" id="IPR036864">
    <property type="entry name" value="Zn2-C6_fun-type_DNA-bd_sf"/>
</dbReference>
<feature type="domain" description="Zn(2)-C6 fungal-type" evidence="8">
    <location>
        <begin position="20"/>
        <end position="53"/>
    </location>
</feature>
<feature type="compositionally biased region" description="Pro residues" evidence="7">
    <location>
        <begin position="120"/>
        <end position="131"/>
    </location>
</feature>
<evidence type="ECO:0000256" key="5">
    <source>
        <dbReference type="ARBA" id="ARBA00023163"/>
    </source>
</evidence>
<evidence type="ECO:0000259" key="8">
    <source>
        <dbReference type="PROSITE" id="PS50048"/>
    </source>
</evidence>
<dbReference type="PROSITE" id="PS50048">
    <property type="entry name" value="ZN2_CY6_FUNGAL_2"/>
    <property type="match status" value="1"/>
</dbReference>
<dbReference type="RefSeq" id="XP_060277851.1">
    <property type="nucleotide sequence ID" value="XM_060430779.1"/>
</dbReference>
<dbReference type="Gene3D" id="4.10.240.10">
    <property type="entry name" value="Zn(2)-C6 fungal-type DNA-binding domain"/>
    <property type="match status" value="1"/>
</dbReference>
<dbReference type="GO" id="GO:0008270">
    <property type="term" value="F:zinc ion binding"/>
    <property type="evidence" value="ECO:0007669"/>
    <property type="project" value="InterPro"/>
</dbReference>
<dbReference type="PANTHER" id="PTHR47171:SF5">
    <property type="entry name" value="ZN(II)2CYS6 TRANSCRIPTION FACTOR (EUROFUNG)"/>
    <property type="match status" value="1"/>
</dbReference>
<dbReference type="PANTHER" id="PTHR47171">
    <property type="entry name" value="FARA-RELATED"/>
    <property type="match status" value="1"/>
</dbReference>
<dbReference type="InterPro" id="IPR052073">
    <property type="entry name" value="Amide_Lactam_Regulators"/>
</dbReference>
<feature type="region of interest" description="Disordered" evidence="7">
    <location>
        <begin position="595"/>
        <end position="638"/>
    </location>
</feature>
<accession>A0AAJ0FFR0</accession>
<dbReference type="Pfam" id="PF00172">
    <property type="entry name" value="Zn_clus"/>
    <property type="match status" value="1"/>
</dbReference>
<keyword evidence="2" id="KW-0862">Zinc</keyword>
<reference evidence="9" key="1">
    <citation type="submission" date="2023-06" db="EMBL/GenBank/DDBJ databases">
        <title>Genome-scale phylogeny and comparative genomics of the fungal order Sordariales.</title>
        <authorList>
            <consortium name="Lawrence Berkeley National Laboratory"/>
            <person name="Hensen N."/>
            <person name="Bonometti L."/>
            <person name="Westerberg I."/>
            <person name="Brannstrom I.O."/>
            <person name="Guillou S."/>
            <person name="Cros-Aarteil S."/>
            <person name="Calhoun S."/>
            <person name="Haridas S."/>
            <person name="Kuo A."/>
            <person name="Mondo S."/>
            <person name="Pangilinan J."/>
            <person name="Riley R."/>
            <person name="Labutti K."/>
            <person name="Andreopoulos B."/>
            <person name="Lipzen A."/>
            <person name="Chen C."/>
            <person name="Yanf M."/>
            <person name="Daum C."/>
            <person name="Ng V."/>
            <person name="Clum A."/>
            <person name="Steindorff A."/>
            <person name="Ohm R."/>
            <person name="Martin F."/>
            <person name="Silar P."/>
            <person name="Natvig D."/>
            <person name="Lalanne C."/>
            <person name="Gautier V."/>
            <person name="Ament-Velasquez S.L."/>
            <person name="Kruys A."/>
            <person name="Hutchinson M.I."/>
            <person name="Powell A.J."/>
            <person name="Barry K."/>
            <person name="Miller A.N."/>
            <person name="Grigoriev I.V."/>
            <person name="Debuchy R."/>
            <person name="Gladieux P."/>
            <person name="Thoren M.H."/>
            <person name="Johannesson H."/>
        </authorList>
    </citation>
    <scope>NUCLEOTIDE SEQUENCE</scope>
    <source>
        <strain evidence="9">8032-3</strain>
    </source>
</reference>
<dbReference type="CDD" id="cd00067">
    <property type="entry name" value="GAL4"/>
    <property type="match status" value="1"/>
</dbReference>
<keyword evidence="1" id="KW-0479">Metal-binding</keyword>
<keyword evidence="4" id="KW-0238">DNA-binding</keyword>
<name>A0AAJ0FFR0_9PEZI</name>
<dbReference type="GO" id="GO:0006351">
    <property type="term" value="P:DNA-templated transcription"/>
    <property type="evidence" value="ECO:0007669"/>
    <property type="project" value="InterPro"/>
</dbReference>
<organism evidence="9 10">
    <name type="scientific">Phialemonium atrogriseum</name>
    <dbReference type="NCBI Taxonomy" id="1093897"/>
    <lineage>
        <taxon>Eukaryota</taxon>
        <taxon>Fungi</taxon>
        <taxon>Dikarya</taxon>
        <taxon>Ascomycota</taxon>
        <taxon>Pezizomycotina</taxon>
        <taxon>Sordariomycetes</taxon>
        <taxon>Sordariomycetidae</taxon>
        <taxon>Cephalothecales</taxon>
        <taxon>Cephalothecaceae</taxon>
        <taxon>Phialemonium</taxon>
    </lineage>
</organism>
<dbReference type="GO" id="GO:0003677">
    <property type="term" value="F:DNA binding"/>
    <property type="evidence" value="ECO:0007669"/>
    <property type="project" value="UniProtKB-KW"/>
</dbReference>
<dbReference type="EMBL" id="MU839059">
    <property type="protein sequence ID" value="KAK1761638.1"/>
    <property type="molecule type" value="Genomic_DNA"/>
</dbReference>
<dbReference type="Pfam" id="PF04082">
    <property type="entry name" value="Fungal_trans"/>
    <property type="match status" value="1"/>
</dbReference>
<feature type="compositionally biased region" description="Polar residues" evidence="7">
    <location>
        <begin position="82"/>
        <end position="98"/>
    </location>
</feature>
<feature type="region of interest" description="Disordered" evidence="7">
    <location>
        <begin position="79"/>
        <end position="186"/>
    </location>
</feature>